<reference evidence="14 15" key="2">
    <citation type="journal article" date="2013" name="Genome Announc.">
        <title>Draft Genome Sequence of Methylobacterium mesophilicum Strain SR1.6/6, Isolated from Citrus sinensis.</title>
        <authorList>
            <person name="Marinho Almeida D."/>
            <person name="Dini-Andreote F."/>
            <person name="Camargo Neves A.A."/>
            <person name="Juca Ramos R.T."/>
            <person name="Andreote F.D."/>
            <person name="Carneiro A.R."/>
            <person name="Oliveira de Souza Lima A."/>
            <person name="Caracciolo Gomes de Sa P.H."/>
            <person name="Ribeiro Barbosa M.S."/>
            <person name="Araujo W.L."/>
            <person name="Silva A."/>
        </authorList>
    </citation>
    <scope>NUCLEOTIDE SEQUENCE [LARGE SCALE GENOMIC DNA]</scope>
    <source>
        <strain evidence="14 15">SR1.6/6</strain>
    </source>
</reference>
<dbReference type="KEGG" id="mmes:MMSR116_07425"/>
<dbReference type="GO" id="GO:0004515">
    <property type="term" value="F:nicotinate-nucleotide adenylyltransferase activity"/>
    <property type="evidence" value="ECO:0007669"/>
    <property type="project" value="UniProtKB-UniRule"/>
</dbReference>
<dbReference type="PANTHER" id="PTHR39321">
    <property type="entry name" value="NICOTINATE-NUCLEOTIDE ADENYLYLTRANSFERASE-RELATED"/>
    <property type="match status" value="1"/>
</dbReference>
<accession>A0A6B9FKT7</accession>
<dbReference type="InterPro" id="IPR004821">
    <property type="entry name" value="Cyt_trans-like"/>
</dbReference>
<feature type="region of interest" description="Disordered" evidence="12">
    <location>
        <begin position="197"/>
        <end position="224"/>
    </location>
</feature>
<protein>
    <recommendedName>
        <fullName evidence="11">Probable nicotinate-nucleotide adenylyltransferase</fullName>
        <ecNumber evidence="11">2.7.7.18</ecNumber>
    </recommendedName>
    <alternativeName>
        <fullName evidence="11">Deamido-NAD(+) diphosphorylase</fullName>
    </alternativeName>
    <alternativeName>
        <fullName evidence="11">Deamido-NAD(+) pyrophosphorylase</fullName>
    </alternativeName>
    <alternativeName>
        <fullName evidence="11">Nicotinate mononucleotide adenylyltransferase</fullName>
        <shortName evidence="11">NaMN adenylyltransferase</shortName>
    </alternativeName>
</protein>
<evidence type="ECO:0000256" key="10">
    <source>
        <dbReference type="ARBA" id="ARBA00048721"/>
    </source>
</evidence>
<evidence type="ECO:0000256" key="4">
    <source>
        <dbReference type="ARBA" id="ARBA00022642"/>
    </source>
</evidence>
<evidence type="ECO:0000259" key="13">
    <source>
        <dbReference type="Pfam" id="PF01467"/>
    </source>
</evidence>
<dbReference type="RefSeq" id="WP_039892891.1">
    <property type="nucleotide sequence ID" value="NZ_CP043538.1"/>
</dbReference>
<dbReference type="NCBIfam" id="NF000845">
    <property type="entry name" value="PRK00071.2-4"/>
    <property type="match status" value="1"/>
</dbReference>
<evidence type="ECO:0000256" key="11">
    <source>
        <dbReference type="HAMAP-Rule" id="MF_00244"/>
    </source>
</evidence>
<dbReference type="Gene3D" id="3.40.50.620">
    <property type="entry name" value="HUPs"/>
    <property type="match status" value="1"/>
</dbReference>
<feature type="domain" description="Cytidyltransferase-like" evidence="13">
    <location>
        <begin position="16"/>
        <end position="195"/>
    </location>
</feature>
<evidence type="ECO:0000313" key="15">
    <source>
        <dbReference type="Proteomes" id="UP000012488"/>
    </source>
</evidence>
<keyword evidence="4 11" id="KW-0662">Pyridine nucleotide biosynthesis</keyword>
<dbReference type="CDD" id="cd02165">
    <property type="entry name" value="NMNAT"/>
    <property type="match status" value="1"/>
</dbReference>
<dbReference type="EMBL" id="CP043538">
    <property type="protein sequence ID" value="QGY01745.1"/>
    <property type="molecule type" value="Genomic_DNA"/>
</dbReference>
<keyword evidence="8 11" id="KW-0067">ATP-binding</keyword>
<dbReference type="Proteomes" id="UP000012488">
    <property type="component" value="Chromosome"/>
</dbReference>
<dbReference type="GO" id="GO:0005524">
    <property type="term" value="F:ATP binding"/>
    <property type="evidence" value="ECO:0007669"/>
    <property type="project" value="UniProtKB-KW"/>
</dbReference>
<evidence type="ECO:0000256" key="6">
    <source>
        <dbReference type="ARBA" id="ARBA00022695"/>
    </source>
</evidence>
<sequence>MRLTLPPSAPGMRIGLYGGSFNPAHLGHRHVTLMAMRRLGLDRVWWLVSPGNPLKSRKALPPVTVRCAQARSVARHPRIAVTGIEAALNVRFTVQTLRFLKRHRPGVHFVWIMGADSLATFHRWKGFAEIARLMPMAVIDRPGSTMTPLSARAARRLAGARLPEEAAATLATRAPPAWVFLHGPRSTLSSTAIREAVRGRTAHSGSPRLQSTADTANFRRSRGA</sequence>
<evidence type="ECO:0000256" key="2">
    <source>
        <dbReference type="ARBA" id="ARBA00005019"/>
    </source>
</evidence>
<evidence type="ECO:0000256" key="7">
    <source>
        <dbReference type="ARBA" id="ARBA00022741"/>
    </source>
</evidence>
<name>A0A6B9FKT7_9HYPH</name>
<comment type="similarity">
    <text evidence="3 11">Belongs to the NadD family.</text>
</comment>
<reference evidence="14 15" key="1">
    <citation type="journal article" date="2012" name="Genet. Mol. Biol.">
        <title>Analysis of 16S rRNA and mxaF genes revealing insights into Methylobacterium niche-specific plant association.</title>
        <authorList>
            <person name="Dourado M.N."/>
            <person name="Andreote F.D."/>
            <person name="Dini-Andreote F."/>
            <person name="Conti R."/>
            <person name="Araujo J.M."/>
            <person name="Araujo W.L."/>
        </authorList>
    </citation>
    <scope>NUCLEOTIDE SEQUENCE [LARGE SCALE GENOMIC DNA]</scope>
    <source>
        <strain evidence="14 15">SR1.6/6</strain>
    </source>
</reference>
<feature type="compositionally biased region" description="Polar residues" evidence="12">
    <location>
        <begin position="203"/>
        <end position="215"/>
    </location>
</feature>
<dbReference type="SUPFAM" id="SSF52374">
    <property type="entry name" value="Nucleotidylyl transferase"/>
    <property type="match status" value="1"/>
</dbReference>
<comment type="pathway">
    <text evidence="2 11">Cofactor biosynthesis; NAD(+) biosynthesis; deamido-NAD(+) from nicotinate D-ribonucleotide: step 1/1.</text>
</comment>
<keyword evidence="7 11" id="KW-0547">Nucleotide-binding</keyword>
<comment type="catalytic activity">
    <reaction evidence="10 11">
        <text>nicotinate beta-D-ribonucleotide + ATP + H(+) = deamido-NAD(+) + diphosphate</text>
        <dbReference type="Rhea" id="RHEA:22860"/>
        <dbReference type="ChEBI" id="CHEBI:15378"/>
        <dbReference type="ChEBI" id="CHEBI:30616"/>
        <dbReference type="ChEBI" id="CHEBI:33019"/>
        <dbReference type="ChEBI" id="CHEBI:57502"/>
        <dbReference type="ChEBI" id="CHEBI:58437"/>
        <dbReference type="EC" id="2.7.7.18"/>
    </reaction>
</comment>
<organism evidence="14 15">
    <name type="scientific">Methylobacterium mesophilicum SR1.6/6</name>
    <dbReference type="NCBI Taxonomy" id="908290"/>
    <lineage>
        <taxon>Bacteria</taxon>
        <taxon>Pseudomonadati</taxon>
        <taxon>Pseudomonadota</taxon>
        <taxon>Alphaproteobacteria</taxon>
        <taxon>Hyphomicrobiales</taxon>
        <taxon>Methylobacteriaceae</taxon>
        <taxon>Methylobacterium</taxon>
    </lineage>
</organism>
<comment type="function">
    <text evidence="1 11">Catalyzes the reversible adenylation of nicotinate mononucleotide (NaMN) to nicotinic acid adenine dinucleotide (NaAD).</text>
</comment>
<evidence type="ECO:0000256" key="8">
    <source>
        <dbReference type="ARBA" id="ARBA00022840"/>
    </source>
</evidence>
<proteinExistence type="inferred from homology"/>
<dbReference type="GO" id="GO:0009435">
    <property type="term" value="P:NAD+ biosynthetic process"/>
    <property type="evidence" value="ECO:0007669"/>
    <property type="project" value="UniProtKB-UniRule"/>
</dbReference>
<dbReference type="UniPathway" id="UPA00253">
    <property type="reaction ID" value="UER00332"/>
</dbReference>
<dbReference type="InterPro" id="IPR005248">
    <property type="entry name" value="NadD/NMNAT"/>
</dbReference>
<dbReference type="Pfam" id="PF01467">
    <property type="entry name" value="CTP_transf_like"/>
    <property type="match status" value="1"/>
</dbReference>
<dbReference type="PANTHER" id="PTHR39321:SF3">
    <property type="entry name" value="PHOSPHOPANTETHEINE ADENYLYLTRANSFERASE"/>
    <property type="match status" value="1"/>
</dbReference>
<evidence type="ECO:0000256" key="9">
    <source>
        <dbReference type="ARBA" id="ARBA00023027"/>
    </source>
</evidence>
<evidence type="ECO:0000256" key="3">
    <source>
        <dbReference type="ARBA" id="ARBA00009014"/>
    </source>
</evidence>
<keyword evidence="5 11" id="KW-0808">Transferase</keyword>
<evidence type="ECO:0000256" key="1">
    <source>
        <dbReference type="ARBA" id="ARBA00002324"/>
    </source>
</evidence>
<dbReference type="AlphaFoldDB" id="A0A6B9FKT7"/>
<keyword evidence="6 11" id="KW-0548">Nucleotidyltransferase</keyword>
<dbReference type="EC" id="2.7.7.18" evidence="11"/>
<dbReference type="OrthoDB" id="5295945at2"/>
<dbReference type="NCBIfam" id="TIGR00482">
    <property type="entry name" value="nicotinate (nicotinamide) nucleotide adenylyltransferase"/>
    <property type="match status" value="1"/>
</dbReference>
<dbReference type="NCBIfam" id="NF000843">
    <property type="entry name" value="PRK00071.2-2"/>
    <property type="match status" value="1"/>
</dbReference>
<evidence type="ECO:0000256" key="5">
    <source>
        <dbReference type="ARBA" id="ARBA00022679"/>
    </source>
</evidence>
<keyword evidence="9 11" id="KW-0520">NAD</keyword>
<evidence type="ECO:0000313" key="14">
    <source>
        <dbReference type="EMBL" id="QGY01745.1"/>
    </source>
</evidence>
<gene>
    <name evidence="11" type="primary">nadD</name>
    <name evidence="14" type="ORF">MMSR116_07425</name>
</gene>
<evidence type="ECO:0000256" key="12">
    <source>
        <dbReference type="SAM" id="MobiDB-lite"/>
    </source>
</evidence>
<dbReference type="HAMAP" id="MF_00244">
    <property type="entry name" value="NaMN_adenylyltr"/>
    <property type="match status" value="1"/>
</dbReference>
<dbReference type="InterPro" id="IPR014729">
    <property type="entry name" value="Rossmann-like_a/b/a_fold"/>
</dbReference>